<reference evidence="3" key="1">
    <citation type="submission" date="2016-10" db="EMBL/GenBank/DDBJ databases">
        <authorList>
            <person name="Varghese N."/>
            <person name="Submissions S."/>
        </authorList>
    </citation>
    <scope>NUCLEOTIDE SEQUENCE [LARGE SCALE GENOMIC DNA]</scope>
    <source>
        <strain evidence="3">DSM 44654</strain>
    </source>
</reference>
<protein>
    <submittedName>
        <fullName evidence="2">Putative type VII ESX secretion system translocon, EccE</fullName>
    </submittedName>
</protein>
<gene>
    <name evidence="2" type="ORF">SAMN05421837_114202</name>
</gene>
<proteinExistence type="predicted"/>
<dbReference type="RefSeq" id="WP_091390356.1">
    <property type="nucleotide sequence ID" value="NZ_FNUJ01000014.1"/>
</dbReference>
<keyword evidence="3" id="KW-1185">Reference proteome</keyword>
<feature type="compositionally biased region" description="Low complexity" evidence="1">
    <location>
        <begin position="73"/>
        <end position="92"/>
    </location>
</feature>
<evidence type="ECO:0000313" key="2">
    <source>
        <dbReference type="EMBL" id="SEF37641.1"/>
    </source>
</evidence>
<name>A0A1H5RJG6_9PSEU</name>
<dbReference type="Proteomes" id="UP000198878">
    <property type="component" value="Unassembled WGS sequence"/>
</dbReference>
<dbReference type="AlphaFoldDB" id="A0A1H5RJG6"/>
<feature type="region of interest" description="Disordered" evidence="1">
    <location>
        <begin position="73"/>
        <end position="101"/>
    </location>
</feature>
<organism evidence="2 3">
    <name type="scientific">Amycolatopsis pretoriensis</name>
    <dbReference type="NCBI Taxonomy" id="218821"/>
    <lineage>
        <taxon>Bacteria</taxon>
        <taxon>Bacillati</taxon>
        <taxon>Actinomycetota</taxon>
        <taxon>Actinomycetes</taxon>
        <taxon>Pseudonocardiales</taxon>
        <taxon>Pseudonocardiaceae</taxon>
        <taxon>Amycolatopsis</taxon>
    </lineage>
</organism>
<evidence type="ECO:0000256" key="1">
    <source>
        <dbReference type="SAM" id="MobiDB-lite"/>
    </source>
</evidence>
<dbReference type="EMBL" id="FNUJ01000014">
    <property type="protein sequence ID" value="SEF37641.1"/>
    <property type="molecule type" value="Genomic_DNA"/>
</dbReference>
<accession>A0A1H5RJG6</accession>
<evidence type="ECO:0000313" key="3">
    <source>
        <dbReference type="Proteomes" id="UP000198878"/>
    </source>
</evidence>
<sequence length="434" mass="44111">MAGAESWEPPTVLAAVNPAVGGAVAPAGEAAVPAGAVASAVAAVPRPAPAATPTSVTPPPVVAAAVRGPLPHSAPLSLPATRPAPPAAVARPPAKPPQPLPRPGAFVRWECAAALVAASLTQPWPVAVAATLAAAGLGGSTVRVRNRSLTELAARGLGYLGRPRDLTLPPHERAAALLDHLLPAVSFGATELGGVPVLVIRHAGGVAAVTEPTTTGPRWVSPAVLLPEAGPDGPYPGVQGIFHAGGEPGSPPRRWFGVHAVRTAEHADDELLTLVLRNTLRRVLRGLAQHGVPAEPLGREAGLATIAALAHVTGGRTELREDWARWRTGPVSQVCFRLDGWHALPGPVTERLVAGLLSRPAGVAVTLAAQARRTPRGSTTSAALRLAARSPTALDAALPGLARWCAGHGLRLHRLDGHHLAGVTATLPIGGTSK</sequence>
<dbReference type="STRING" id="218821.SAMN05421837_114202"/>